<name>A0AAV6VDD9_9ARAC</name>
<dbReference type="Proteomes" id="UP000827092">
    <property type="component" value="Unassembled WGS sequence"/>
</dbReference>
<sequence length="68" mass="7870">MARESCYPKQNRSMIRRQEKGQLRFNSCRTKDSSSNGGPNLTSWLMFSSMGRSSRWYRIPVIRNGIGP</sequence>
<protein>
    <submittedName>
        <fullName evidence="1">Uncharacterized protein</fullName>
    </submittedName>
</protein>
<comment type="caution">
    <text evidence="1">The sequence shown here is derived from an EMBL/GenBank/DDBJ whole genome shotgun (WGS) entry which is preliminary data.</text>
</comment>
<evidence type="ECO:0000313" key="1">
    <source>
        <dbReference type="EMBL" id="KAG8193713.1"/>
    </source>
</evidence>
<evidence type="ECO:0000313" key="2">
    <source>
        <dbReference type="Proteomes" id="UP000827092"/>
    </source>
</evidence>
<keyword evidence="2" id="KW-1185">Reference proteome</keyword>
<organism evidence="1 2">
    <name type="scientific">Oedothorax gibbosus</name>
    <dbReference type="NCBI Taxonomy" id="931172"/>
    <lineage>
        <taxon>Eukaryota</taxon>
        <taxon>Metazoa</taxon>
        <taxon>Ecdysozoa</taxon>
        <taxon>Arthropoda</taxon>
        <taxon>Chelicerata</taxon>
        <taxon>Arachnida</taxon>
        <taxon>Araneae</taxon>
        <taxon>Araneomorphae</taxon>
        <taxon>Entelegynae</taxon>
        <taxon>Araneoidea</taxon>
        <taxon>Linyphiidae</taxon>
        <taxon>Erigoninae</taxon>
        <taxon>Oedothorax</taxon>
    </lineage>
</organism>
<gene>
    <name evidence="1" type="ORF">JTE90_005011</name>
</gene>
<dbReference type="EMBL" id="JAFNEN010000115">
    <property type="protein sequence ID" value="KAG8193713.1"/>
    <property type="molecule type" value="Genomic_DNA"/>
</dbReference>
<proteinExistence type="predicted"/>
<reference evidence="1 2" key="1">
    <citation type="journal article" date="2022" name="Nat. Ecol. Evol.">
        <title>A masculinizing supergene underlies an exaggerated male reproductive morph in a spider.</title>
        <authorList>
            <person name="Hendrickx F."/>
            <person name="De Corte Z."/>
            <person name="Sonet G."/>
            <person name="Van Belleghem S.M."/>
            <person name="Kostlbacher S."/>
            <person name="Vangestel C."/>
        </authorList>
    </citation>
    <scope>NUCLEOTIDE SEQUENCE [LARGE SCALE GENOMIC DNA]</scope>
    <source>
        <strain evidence="1">W744_W776</strain>
    </source>
</reference>
<accession>A0AAV6VDD9</accession>
<dbReference type="AlphaFoldDB" id="A0AAV6VDD9"/>